<dbReference type="InterPro" id="IPR000524">
    <property type="entry name" value="Tscrpt_reg_HTH_GntR"/>
</dbReference>
<evidence type="ECO:0000313" key="6">
    <source>
        <dbReference type="Proteomes" id="UP000619788"/>
    </source>
</evidence>
<dbReference type="GO" id="GO:0003677">
    <property type="term" value="F:DNA binding"/>
    <property type="evidence" value="ECO:0007669"/>
    <property type="project" value="UniProtKB-KW"/>
</dbReference>
<dbReference type="RefSeq" id="WP_204067469.1">
    <property type="nucleotide sequence ID" value="NZ_BOOJ01000052.1"/>
</dbReference>
<reference evidence="5 6" key="1">
    <citation type="submission" date="2021-01" db="EMBL/GenBank/DDBJ databases">
        <title>Whole genome shotgun sequence of Planobispora siamensis NBRC 107568.</title>
        <authorList>
            <person name="Komaki H."/>
            <person name="Tamura T."/>
        </authorList>
    </citation>
    <scope>NUCLEOTIDE SEQUENCE [LARGE SCALE GENOMIC DNA]</scope>
    <source>
        <strain evidence="5 6">NBRC 107568</strain>
    </source>
</reference>
<sequence>MSTIPLFRRIADELREAILDGHLAPGDQVPSESDLTARYATTRSTVRKAIALLRAEGRIFSSQGSRSYVCSRPALLMVSTGSQWRSRRDEGVTSLNAGQGNAVEQNLLEVTEADPPADVAALLGLAADERVIVRRYGVLIGIDLIQLRTAYYPIALFAATAVAEPRRIQGGALALFEDELGGHVARFVERLSIRMPTPQESVTLRLSAGVPMVRTVRAAYDASGHVVEVMDSTAPGDVCTFEYVIDVPPPAERS</sequence>
<keyword evidence="2" id="KW-0238">DNA-binding</keyword>
<dbReference type="CDD" id="cd07377">
    <property type="entry name" value="WHTH_GntR"/>
    <property type="match status" value="1"/>
</dbReference>
<dbReference type="SMART" id="SM00345">
    <property type="entry name" value="HTH_GNTR"/>
    <property type="match status" value="1"/>
</dbReference>
<dbReference type="Pfam" id="PF07702">
    <property type="entry name" value="UTRA"/>
    <property type="match status" value="1"/>
</dbReference>
<keyword evidence="1" id="KW-0805">Transcription regulation</keyword>
<dbReference type="InterPro" id="IPR036390">
    <property type="entry name" value="WH_DNA-bd_sf"/>
</dbReference>
<dbReference type="Proteomes" id="UP000619788">
    <property type="component" value="Unassembled WGS sequence"/>
</dbReference>
<evidence type="ECO:0000259" key="4">
    <source>
        <dbReference type="PROSITE" id="PS50949"/>
    </source>
</evidence>
<evidence type="ECO:0000256" key="3">
    <source>
        <dbReference type="ARBA" id="ARBA00023163"/>
    </source>
</evidence>
<evidence type="ECO:0000256" key="1">
    <source>
        <dbReference type="ARBA" id="ARBA00023015"/>
    </source>
</evidence>
<gene>
    <name evidence="5" type="ORF">Psi01_60030</name>
</gene>
<dbReference type="PANTHER" id="PTHR44846">
    <property type="entry name" value="MANNOSYL-D-GLYCERATE TRANSPORT/METABOLISM SYSTEM REPRESSOR MNGR-RELATED"/>
    <property type="match status" value="1"/>
</dbReference>
<name>A0A8J3WMV3_9ACTN</name>
<dbReference type="SUPFAM" id="SSF64288">
    <property type="entry name" value="Chorismate lyase-like"/>
    <property type="match status" value="1"/>
</dbReference>
<dbReference type="InterPro" id="IPR028978">
    <property type="entry name" value="Chorismate_lyase_/UTRA_dom_sf"/>
</dbReference>
<dbReference type="SUPFAM" id="SSF46785">
    <property type="entry name" value="Winged helix' DNA-binding domain"/>
    <property type="match status" value="1"/>
</dbReference>
<dbReference type="SMART" id="SM00866">
    <property type="entry name" value="UTRA"/>
    <property type="match status" value="1"/>
</dbReference>
<keyword evidence="3" id="KW-0804">Transcription</keyword>
<dbReference type="GO" id="GO:0003700">
    <property type="term" value="F:DNA-binding transcription factor activity"/>
    <property type="evidence" value="ECO:0007669"/>
    <property type="project" value="InterPro"/>
</dbReference>
<dbReference type="AlphaFoldDB" id="A0A8J3WMV3"/>
<organism evidence="5 6">
    <name type="scientific">Planobispora siamensis</name>
    <dbReference type="NCBI Taxonomy" id="936338"/>
    <lineage>
        <taxon>Bacteria</taxon>
        <taxon>Bacillati</taxon>
        <taxon>Actinomycetota</taxon>
        <taxon>Actinomycetes</taxon>
        <taxon>Streptosporangiales</taxon>
        <taxon>Streptosporangiaceae</taxon>
        <taxon>Planobispora</taxon>
    </lineage>
</organism>
<proteinExistence type="predicted"/>
<dbReference type="Pfam" id="PF00392">
    <property type="entry name" value="GntR"/>
    <property type="match status" value="1"/>
</dbReference>
<dbReference type="EMBL" id="BOOJ01000052">
    <property type="protein sequence ID" value="GIH95373.1"/>
    <property type="molecule type" value="Genomic_DNA"/>
</dbReference>
<dbReference type="GO" id="GO:0045892">
    <property type="term" value="P:negative regulation of DNA-templated transcription"/>
    <property type="evidence" value="ECO:0007669"/>
    <property type="project" value="TreeGrafter"/>
</dbReference>
<dbReference type="InterPro" id="IPR050679">
    <property type="entry name" value="Bact_HTH_transcr_reg"/>
</dbReference>
<dbReference type="Gene3D" id="3.40.1410.10">
    <property type="entry name" value="Chorismate lyase-like"/>
    <property type="match status" value="1"/>
</dbReference>
<evidence type="ECO:0000256" key="2">
    <source>
        <dbReference type="ARBA" id="ARBA00023125"/>
    </source>
</evidence>
<feature type="domain" description="HTH gntR-type" evidence="4">
    <location>
        <begin position="4"/>
        <end position="72"/>
    </location>
</feature>
<keyword evidence="6" id="KW-1185">Reference proteome</keyword>
<dbReference type="InterPro" id="IPR036388">
    <property type="entry name" value="WH-like_DNA-bd_sf"/>
</dbReference>
<dbReference type="Gene3D" id="1.10.10.10">
    <property type="entry name" value="Winged helix-like DNA-binding domain superfamily/Winged helix DNA-binding domain"/>
    <property type="match status" value="1"/>
</dbReference>
<dbReference type="PANTHER" id="PTHR44846:SF17">
    <property type="entry name" value="GNTR-FAMILY TRANSCRIPTIONAL REGULATOR"/>
    <property type="match status" value="1"/>
</dbReference>
<evidence type="ECO:0000313" key="5">
    <source>
        <dbReference type="EMBL" id="GIH95373.1"/>
    </source>
</evidence>
<dbReference type="PRINTS" id="PR00035">
    <property type="entry name" value="HTHGNTR"/>
</dbReference>
<dbReference type="InterPro" id="IPR011663">
    <property type="entry name" value="UTRA"/>
</dbReference>
<comment type="caution">
    <text evidence="5">The sequence shown here is derived from an EMBL/GenBank/DDBJ whole genome shotgun (WGS) entry which is preliminary data.</text>
</comment>
<dbReference type="PROSITE" id="PS50949">
    <property type="entry name" value="HTH_GNTR"/>
    <property type="match status" value="1"/>
</dbReference>
<protein>
    <submittedName>
        <fullName evidence="5">GntR family transcriptional regulator</fullName>
    </submittedName>
</protein>
<accession>A0A8J3WMV3</accession>